<evidence type="ECO:0000256" key="1">
    <source>
        <dbReference type="ARBA" id="ARBA00005959"/>
    </source>
</evidence>
<dbReference type="RefSeq" id="WP_008701409.1">
    <property type="nucleotide sequence ID" value="NZ_ANOG01000680.1"/>
</dbReference>
<name>M5RSH3_9BACT</name>
<feature type="binding site" evidence="5">
    <location>
        <begin position="107"/>
        <end position="110"/>
    </location>
    <ligand>
        <name>NADP(+)</name>
        <dbReference type="ChEBI" id="CHEBI:58349"/>
    </ligand>
</feature>
<keyword evidence="8" id="KW-1185">Reference proteome</keyword>
<feature type="binding site" evidence="5">
    <location>
        <position position="189"/>
    </location>
    <ligand>
        <name>substrate</name>
    </ligand>
</feature>
<dbReference type="EC" id="1.1.1.271" evidence="5"/>
<dbReference type="SUPFAM" id="SSF51735">
    <property type="entry name" value="NAD(P)-binding Rossmann-fold domains"/>
    <property type="match status" value="1"/>
</dbReference>
<dbReference type="Gene3D" id="3.40.50.720">
    <property type="entry name" value="NAD(P)-binding Rossmann-like Domain"/>
    <property type="match status" value="1"/>
</dbReference>
<comment type="pathway">
    <text evidence="5">Nucleotide-sugar biosynthesis; GDP-L-fucose biosynthesis via de novo pathway; GDP-L-fucose from GDP-alpha-D-mannose: step 2/2.</text>
</comment>
<feature type="active site" description="Proton donor/acceptor" evidence="5">
    <location>
        <position position="138"/>
    </location>
</feature>
<proteinExistence type="inferred from homology"/>
<feature type="binding site" evidence="5">
    <location>
        <position position="142"/>
    </location>
    <ligand>
        <name>NADP(+)</name>
        <dbReference type="ChEBI" id="CHEBI:58349"/>
    </ligand>
</feature>
<evidence type="ECO:0000256" key="3">
    <source>
        <dbReference type="ARBA" id="ARBA00023002"/>
    </source>
</evidence>
<evidence type="ECO:0000256" key="2">
    <source>
        <dbReference type="ARBA" id="ARBA00022857"/>
    </source>
</evidence>
<dbReference type="Pfam" id="PF01370">
    <property type="entry name" value="Epimerase"/>
    <property type="match status" value="1"/>
</dbReference>
<dbReference type="HAMAP" id="MF_00956">
    <property type="entry name" value="GDP_fucose_synth"/>
    <property type="match status" value="1"/>
</dbReference>
<dbReference type="InterPro" id="IPR028614">
    <property type="entry name" value="GDP_fucose/colitose_synth"/>
</dbReference>
<feature type="binding site" evidence="5">
    <location>
        <begin position="165"/>
        <end position="168"/>
    </location>
    <ligand>
        <name>NADP(+)</name>
        <dbReference type="ChEBI" id="CHEBI:58349"/>
    </ligand>
</feature>
<feature type="binding site" evidence="5">
    <location>
        <position position="181"/>
    </location>
    <ligand>
        <name>NADP(+)</name>
        <dbReference type="ChEBI" id="CHEBI:58349"/>
    </ligand>
</feature>
<dbReference type="AlphaFoldDB" id="M5RSH3"/>
<dbReference type="GO" id="GO:0042351">
    <property type="term" value="P:'de novo' GDP-L-fucose biosynthetic process"/>
    <property type="evidence" value="ECO:0007669"/>
    <property type="project" value="UniProtKB-UniRule"/>
</dbReference>
<dbReference type="GO" id="GO:0050577">
    <property type="term" value="F:GDP-L-fucose synthase activity"/>
    <property type="evidence" value="ECO:0007669"/>
    <property type="project" value="UniProtKB-UniRule"/>
</dbReference>
<dbReference type="PANTHER" id="PTHR43238">
    <property type="entry name" value="GDP-L-FUCOSE SYNTHASE"/>
    <property type="match status" value="1"/>
</dbReference>
<comment type="caution">
    <text evidence="7">The sequence shown here is derived from an EMBL/GenBank/DDBJ whole genome shotgun (WGS) entry which is preliminary data.</text>
</comment>
<feature type="binding site" evidence="5">
    <location>
        <position position="204"/>
    </location>
    <ligand>
        <name>substrate</name>
    </ligand>
</feature>
<comment type="similarity">
    <text evidence="1 5">Belongs to the NAD(P)-dependent epimerase/dehydratase family. Fucose synthase subfamily.</text>
</comment>
<keyword evidence="5" id="KW-0511">Multifunctional enzyme</keyword>
<dbReference type="UniPathway" id="UPA00128">
    <property type="reaction ID" value="UER00191"/>
</dbReference>
<feature type="binding site" evidence="5">
    <location>
        <begin position="12"/>
        <end position="18"/>
    </location>
    <ligand>
        <name>NADP(+)</name>
        <dbReference type="ChEBI" id="CHEBI:58349"/>
    </ligand>
</feature>
<comment type="catalytic activity">
    <reaction evidence="5">
        <text>GDP-beta-L-fucose + NADP(+) = GDP-4-dehydro-alpha-D-rhamnose + NADPH + H(+)</text>
        <dbReference type="Rhea" id="RHEA:18885"/>
        <dbReference type="ChEBI" id="CHEBI:15378"/>
        <dbReference type="ChEBI" id="CHEBI:57273"/>
        <dbReference type="ChEBI" id="CHEBI:57783"/>
        <dbReference type="ChEBI" id="CHEBI:57964"/>
        <dbReference type="ChEBI" id="CHEBI:58349"/>
        <dbReference type="EC" id="1.1.1.271"/>
    </reaction>
</comment>
<dbReference type="OrthoDB" id="9811425at2"/>
<evidence type="ECO:0000259" key="6">
    <source>
        <dbReference type="Pfam" id="PF01370"/>
    </source>
</evidence>
<dbReference type="GO" id="GO:0070401">
    <property type="term" value="F:NADP+ binding"/>
    <property type="evidence" value="ECO:0007669"/>
    <property type="project" value="UniProtKB-UniRule"/>
</dbReference>
<comment type="function">
    <text evidence="5">Catalyzes the two-step NADP-dependent conversion of GDP-4-dehydro-6-deoxy-D-mannose to GDP-fucose, involving an epimerase and a reductase reaction.</text>
</comment>
<evidence type="ECO:0000313" key="7">
    <source>
        <dbReference type="EMBL" id="EMI18322.1"/>
    </source>
</evidence>
<evidence type="ECO:0000313" key="8">
    <source>
        <dbReference type="Proteomes" id="UP000011991"/>
    </source>
</evidence>
<dbReference type="InterPro" id="IPR036291">
    <property type="entry name" value="NAD(P)-bd_dom_sf"/>
</dbReference>
<gene>
    <name evidence="5" type="primary">fcl</name>
    <name evidence="7" type="ORF">RMSM_04750</name>
</gene>
<feature type="domain" description="NAD-dependent epimerase/dehydratase" evidence="6">
    <location>
        <begin position="8"/>
        <end position="239"/>
    </location>
</feature>
<keyword evidence="3 5" id="KW-0560">Oxidoreductase</keyword>
<dbReference type="Gene3D" id="3.90.25.10">
    <property type="entry name" value="UDP-galactose 4-epimerase, domain 1"/>
    <property type="match status" value="1"/>
</dbReference>
<dbReference type="GO" id="GO:0016853">
    <property type="term" value="F:isomerase activity"/>
    <property type="evidence" value="ECO:0007669"/>
    <property type="project" value="UniProtKB-KW"/>
</dbReference>
<feature type="site" description="Important for catalytic activity" evidence="5">
    <location>
        <position position="111"/>
    </location>
</feature>
<feature type="binding site" evidence="5">
    <location>
        <position position="211"/>
    </location>
    <ligand>
        <name>substrate</name>
    </ligand>
</feature>
<reference evidence="7 8" key="1">
    <citation type="journal article" date="2013" name="Mar. Genomics">
        <title>Expression of sulfatases in Rhodopirellula baltica and the diversity of sulfatases in the genus Rhodopirellula.</title>
        <authorList>
            <person name="Wegner C.E."/>
            <person name="Richter-Heitmann T."/>
            <person name="Klindworth A."/>
            <person name="Klockow C."/>
            <person name="Richter M."/>
            <person name="Achstetter T."/>
            <person name="Glockner F.O."/>
            <person name="Harder J."/>
        </authorList>
    </citation>
    <scope>NUCLEOTIDE SEQUENCE [LARGE SCALE GENOMIC DNA]</scope>
    <source>
        <strain evidence="7 8">SM1</strain>
    </source>
</reference>
<evidence type="ECO:0000256" key="5">
    <source>
        <dbReference type="HAMAP-Rule" id="MF_00956"/>
    </source>
</evidence>
<keyword evidence="2 5" id="KW-0521">NADP</keyword>
<dbReference type="EMBL" id="ANOG01000680">
    <property type="protein sequence ID" value="EMI18322.1"/>
    <property type="molecule type" value="Genomic_DNA"/>
</dbReference>
<keyword evidence="4 5" id="KW-0413">Isomerase</keyword>
<dbReference type="PATRIC" id="fig|1265738.3.peg.4776"/>
<dbReference type="PANTHER" id="PTHR43238:SF1">
    <property type="entry name" value="GDP-L-FUCOSE SYNTHASE"/>
    <property type="match status" value="1"/>
</dbReference>
<feature type="site" description="Important for catalytic activity" evidence="5">
    <location>
        <position position="109"/>
    </location>
</feature>
<dbReference type="Proteomes" id="UP000011991">
    <property type="component" value="Unassembled WGS sequence"/>
</dbReference>
<feature type="binding site" evidence="5">
    <location>
        <position position="271"/>
    </location>
    <ligand>
        <name>substrate</name>
    </ligand>
</feature>
<sequence length="317" mass="34779">MTEITGKIYVAGHRGMVGSAVCRRLASEKNCEVLTATRDTLDLTNQSAVEDFFAQERPDAVVFAAARVGGVLANDTYPVEFLGDNLLMSTFAINAAYAAGVKRFLFLGSTCIYPRDCPQPIQEDALLTGPLEKTNEAYALAKIAGLKLCQFYRRQHGGMFHSAMPTNLYGPGDNYHPQHSHVLPALLRRFHEATQQGVDHVTIWGTGTPRREFLYVDDLADALAFLLTQQNPPDWVNVGTGVDLSILGLAHLVAETVGYQGEIKTDPSKPDGTPVKCSDVSRLKKLGWNHKVALAEGLKRTYDHFLSELESGLMRSV</sequence>
<dbReference type="CDD" id="cd05239">
    <property type="entry name" value="GDP_FS_SDR_e"/>
    <property type="match status" value="1"/>
</dbReference>
<evidence type="ECO:0000256" key="4">
    <source>
        <dbReference type="ARBA" id="ARBA00023235"/>
    </source>
</evidence>
<accession>M5RSH3</accession>
<dbReference type="InterPro" id="IPR001509">
    <property type="entry name" value="Epimerase_deHydtase"/>
</dbReference>
<organism evidence="7 8">
    <name type="scientific">Rhodopirellula maiorica SM1</name>
    <dbReference type="NCBI Taxonomy" id="1265738"/>
    <lineage>
        <taxon>Bacteria</taxon>
        <taxon>Pseudomonadati</taxon>
        <taxon>Planctomycetota</taxon>
        <taxon>Planctomycetia</taxon>
        <taxon>Pirellulales</taxon>
        <taxon>Pirellulaceae</taxon>
        <taxon>Novipirellula</taxon>
    </lineage>
</organism>
<protein>
    <recommendedName>
        <fullName evidence="5">GDP-L-fucose synthase</fullName>
        <ecNumber evidence="5">1.1.1.271</ecNumber>
    </recommendedName>
    <alternativeName>
        <fullName evidence="5">GDP-4-keto-6-deoxy-D-mannose-3,5-epimerase-4-reductase</fullName>
    </alternativeName>
</protein>